<reference evidence="2" key="2">
    <citation type="submission" date="2018-08" db="UniProtKB">
        <authorList>
            <consortium name="EnsemblPlants"/>
        </authorList>
    </citation>
    <scope>IDENTIFICATION</scope>
    <source>
        <strain evidence="2">Yugu1</strain>
    </source>
</reference>
<proteinExistence type="predicted"/>
<keyword evidence="3" id="KW-1185">Reference proteome</keyword>
<dbReference type="EMBL" id="AGNK02001607">
    <property type="status" value="NOT_ANNOTATED_CDS"/>
    <property type="molecule type" value="Genomic_DNA"/>
</dbReference>
<sequence length="79" mass="8511">MVWGLELGCRTGRAADRDVAGGPGCRRMDIHLDRDLTGGGTAWMRRARRWHGSARGHRQLGCAGPVSGVDEQGGGGRRR</sequence>
<dbReference type="Proteomes" id="UP000004995">
    <property type="component" value="Unassembled WGS sequence"/>
</dbReference>
<protein>
    <submittedName>
        <fullName evidence="2">Uncharacterized protein</fullName>
    </submittedName>
</protein>
<organism evidence="2 3">
    <name type="scientific">Setaria italica</name>
    <name type="common">Foxtail millet</name>
    <name type="synonym">Panicum italicum</name>
    <dbReference type="NCBI Taxonomy" id="4555"/>
    <lineage>
        <taxon>Eukaryota</taxon>
        <taxon>Viridiplantae</taxon>
        <taxon>Streptophyta</taxon>
        <taxon>Embryophyta</taxon>
        <taxon>Tracheophyta</taxon>
        <taxon>Spermatophyta</taxon>
        <taxon>Magnoliopsida</taxon>
        <taxon>Liliopsida</taxon>
        <taxon>Poales</taxon>
        <taxon>Poaceae</taxon>
        <taxon>PACMAD clade</taxon>
        <taxon>Panicoideae</taxon>
        <taxon>Panicodae</taxon>
        <taxon>Paniceae</taxon>
        <taxon>Cenchrinae</taxon>
        <taxon>Setaria</taxon>
    </lineage>
</organism>
<evidence type="ECO:0000313" key="3">
    <source>
        <dbReference type="Proteomes" id="UP000004995"/>
    </source>
</evidence>
<dbReference type="InParanoid" id="K3ZGT5"/>
<accession>K3ZGT5</accession>
<reference evidence="3" key="1">
    <citation type="journal article" date="2012" name="Nat. Biotechnol.">
        <title>Reference genome sequence of the model plant Setaria.</title>
        <authorList>
            <person name="Bennetzen J.L."/>
            <person name="Schmutz J."/>
            <person name="Wang H."/>
            <person name="Percifield R."/>
            <person name="Hawkins J."/>
            <person name="Pontaroli A.C."/>
            <person name="Estep M."/>
            <person name="Feng L."/>
            <person name="Vaughn J.N."/>
            <person name="Grimwood J."/>
            <person name="Jenkins J."/>
            <person name="Barry K."/>
            <person name="Lindquist E."/>
            <person name="Hellsten U."/>
            <person name="Deshpande S."/>
            <person name="Wang X."/>
            <person name="Wu X."/>
            <person name="Mitros T."/>
            <person name="Triplett J."/>
            <person name="Yang X."/>
            <person name="Ye C.Y."/>
            <person name="Mauro-Herrera M."/>
            <person name="Wang L."/>
            <person name="Li P."/>
            <person name="Sharma M."/>
            <person name="Sharma R."/>
            <person name="Ronald P.C."/>
            <person name="Panaud O."/>
            <person name="Kellogg E.A."/>
            <person name="Brutnell T.P."/>
            <person name="Doust A.N."/>
            <person name="Tuskan G.A."/>
            <person name="Rokhsar D."/>
            <person name="Devos K.M."/>
        </authorList>
    </citation>
    <scope>NUCLEOTIDE SEQUENCE [LARGE SCALE GENOMIC DNA]</scope>
    <source>
        <strain evidence="3">cv. Yugu1</strain>
    </source>
</reference>
<evidence type="ECO:0000256" key="1">
    <source>
        <dbReference type="SAM" id="MobiDB-lite"/>
    </source>
</evidence>
<evidence type="ECO:0000313" key="2">
    <source>
        <dbReference type="EnsemblPlants" id="KQL14796"/>
    </source>
</evidence>
<feature type="region of interest" description="Disordered" evidence="1">
    <location>
        <begin position="56"/>
        <end position="79"/>
    </location>
</feature>
<dbReference type="HOGENOM" id="CLU_2610564_0_0_1"/>
<dbReference type="AlphaFoldDB" id="K3ZGT5"/>
<dbReference type="Gramene" id="KQL14796">
    <property type="protein sequence ID" value="KQL14796"/>
    <property type="gene ID" value="SETIT_025787mg"/>
</dbReference>
<name>K3ZGT5_SETIT</name>
<dbReference type="EnsemblPlants" id="KQL14796">
    <property type="protein sequence ID" value="KQL14796"/>
    <property type="gene ID" value="SETIT_025787mg"/>
</dbReference>